<protein>
    <submittedName>
        <fullName evidence="2">DUF1501 domain-containing protein</fullName>
    </submittedName>
</protein>
<keyword evidence="3" id="KW-1185">Reference proteome</keyword>
<dbReference type="PANTHER" id="PTHR43737:SF1">
    <property type="entry name" value="DUF1501 DOMAIN-CONTAINING PROTEIN"/>
    <property type="match status" value="1"/>
</dbReference>
<dbReference type="KEGG" id="pye:A6J80_14295"/>
<dbReference type="EMBL" id="CP020442">
    <property type="protein sequence ID" value="ARC38569.1"/>
    <property type="molecule type" value="Genomic_DNA"/>
</dbReference>
<dbReference type="AlphaFoldDB" id="A0A1V0GY12"/>
<evidence type="ECO:0000313" key="3">
    <source>
        <dbReference type="Proteomes" id="UP000191257"/>
    </source>
</evidence>
<name>A0A1V0GY12_9RHOB</name>
<reference evidence="2" key="1">
    <citation type="submission" date="2017-12" db="EMBL/GenBank/DDBJ databases">
        <title>FDA dAtabase for Regulatory Grade micrObial Sequences (FDA-ARGOS): Supporting development and validation of Infectious Disease Dx tests.</title>
        <authorList>
            <person name="Campos J."/>
            <person name="Goldberg B."/>
            <person name="Tallon L."/>
            <person name="Sadzewicz L."/>
            <person name="Sengamalay N."/>
            <person name="Ott S."/>
            <person name="Godinez A."/>
            <person name="Nagaraj S."/>
            <person name="Vyas G."/>
            <person name="Aluvathingal J."/>
            <person name="Nadendla S."/>
            <person name="Geyer C."/>
            <person name="Nandy P."/>
            <person name="Hobson J."/>
            <person name="Sichtig H."/>
        </authorList>
    </citation>
    <scope>NUCLEOTIDE SEQUENCE</scope>
    <source>
        <strain evidence="2">FDAARGOS_252</strain>
    </source>
</reference>
<feature type="chain" id="PRO_5012188854" evidence="1">
    <location>
        <begin position="23"/>
        <end position="393"/>
    </location>
</feature>
<dbReference type="PANTHER" id="PTHR43737">
    <property type="entry name" value="BLL7424 PROTEIN"/>
    <property type="match status" value="1"/>
</dbReference>
<organism evidence="2 3">
    <name type="scientific">Paracoccus yeei</name>
    <dbReference type="NCBI Taxonomy" id="147645"/>
    <lineage>
        <taxon>Bacteria</taxon>
        <taxon>Pseudomonadati</taxon>
        <taxon>Pseudomonadota</taxon>
        <taxon>Alphaproteobacteria</taxon>
        <taxon>Rhodobacterales</taxon>
        <taxon>Paracoccaceae</taxon>
        <taxon>Paracoccus</taxon>
    </lineage>
</organism>
<feature type="signal peptide" evidence="1">
    <location>
        <begin position="1"/>
        <end position="22"/>
    </location>
</feature>
<dbReference type="InterPro" id="IPR010869">
    <property type="entry name" value="DUF1501"/>
</dbReference>
<dbReference type="STRING" id="147645.A6J80_14295"/>
<proteinExistence type="predicted"/>
<dbReference type="Proteomes" id="UP000191257">
    <property type="component" value="Chromosome"/>
</dbReference>
<dbReference type="Pfam" id="PF07394">
    <property type="entry name" value="DUF1501"/>
    <property type="match status" value="1"/>
</dbReference>
<evidence type="ECO:0000256" key="1">
    <source>
        <dbReference type="SAM" id="SignalP"/>
    </source>
</evidence>
<accession>A0A1V0GY12</accession>
<dbReference type="eggNOG" id="COG4102">
    <property type="taxonomic scope" value="Bacteria"/>
</dbReference>
<evidence type="ECO:0000313" key="2">
    <source>
        <dbReference type="EMBL" id="ARC38569.1"/>
    </source>
</evidence>
<keyword evidence="1" id="KW-0732">Signal</keyword>
<gene>
    <name evidence="2" type="ORF">A6J80_14295</name>
</gene>
<sequence>MMDLNRRLFLKGAALIGCSAAAHPLMTSMTFAQVPGDNRLVVIILRGAMDGLDAIQPYGDPMLAQYRREISVGPDRGALDLDGFYALHPSLQPLMPLWKSGELAFAHAVSTPYRDKRSHFDGQDLLEAGTGNDLPVDRRIGGWLNRLLQALPKASAETAYAVGVEQMRILAGDAPHLSWAPRASLTLSPQAQMLLEHVYHDDPLFRDAARDAIRVSAETDQIARSQGPTADATALGAFAATRLNGEARIAAFSIAGWDSHVRQPQIIGRSLDRLAAAILALRDGLGPNWSRTTVLAMTEFGRTVRENGTGGSDHGTGGALVMAGGAIRGGRAYGDWPGLGEGQLYADRDLMPTRDIRAYAGWAMHGLFGLDRGLLEQTIFPGLELGGDPGMLA</sequence>
<dbReference type="PROSITE" id="PS51318">
    <property type="entry name" value="TAT"/>
    <property type="match status" value="1"/>
</dbReference>
<dbReference type="InterPro" id="IPR006311">
    <property type="entry name" value="TAT_signal"/>
</dbReference>